<evidence type="ECO:0000256" key="3">
    <source>
        <dbReference type="ARBA" id="ARBA00022490"/>
    </source>
</evidence>
<dbReference type="GO" id="GO:0031087">
    <property type="term" value="P:deadenylation-independent decapping of nuclear-transcribed mRNA"/>
    <property type="evidence" value="ECO:0007669"/>
    <property type="project" value="TreeGrafter"/>
</dbReference>
<feature type="region of interest" description="Disordered" evidence="5">
    <location>
        <begin position="1"/>
        <end position="26"/>
    </location>
</feature>
<dbReference type="PANTHER" id="PTHR16290:SF0">
    <property type="entry name" value="DECAPPING PROTEIN 1, ISOFORM A"/>
    <property type="match status" value="1"/>
</dbReference>
<dbReference type="GO" id="GO:0003729">
    <property type="term" value="F:mRNA binding"/>
    <property type="evidence" value="ECO:0007669"/>
    <property type="project" value="TreeGrafter"/>
</dbReference>
<dbReference type="EMBL" id="JANVFO010000049">
    <property type="protein sequence ID" value="KAJ3724308.1"/>
    <property type="molecule type" value="Genomic_DNA"/>
</dbReference>
<keyword evidence="7" id="KW-1185">Reference proteome</keyword>
<dbReference type="InterPro" id="IPR010334">
    <property type="entry name" value="Dcp1"/>
</dbReference>
<sequence length="236" mass="27682">MPPNPTTRTRNRSSSNAYVEHEPPPSNWNQYHTPLVNHVSAVHHPGILKTPPLRPASAAKSGAGMSAASRYAHNLKVLRRRDPSILRIFDQFSHVCIYHHNGQSWEKKGFEGSMFLYERADYPPYGFYILNRMGMDDYIQRLWPEDNLSVTGSYLMLRTWPEWSRNRIRDIEALNGSKELHPFDERYKWDQETRPNEGTEVSKTIGLWMFNTDAREPLITVMLRRVYIFRLICSRF</sequence>
<feature type="compositionally biased region" description="Polar residues" evidence="5">
    <location>
        <begin position="1"/>
        <end position="17"/>
    </location>
</feature>
<comment type="similarity">
    <text evidence="2">Belongs to the DCP1 family.</text>
</comment>
<dbReference type="Gene3D" id="2.30.29.30">
    <property type="entry name" value="Pleckstrin-homology domain (PH domain)/Phosphotyrosine-binding domain (PTB)"/>
    <property type="match status" value="1"/>
</dbReference>
<organism evidence="6 7">
    <name type="scientific">Lentinula guzmanii</name>
    <dbReference type="NCBI Taxonomy" id="2804957"/>
    <lineage>
        <taxon>Eukaryota</taxon>
        <taxon>Fungi</taxon>
        <taxon>Dikarya</taxon>
        <taxon>Basidiomycota</taxon>
        <taxon>Agaricomycotina</taxon>
        <taxon>Agaricomycetes</taxon>
        <taxon>Agaricomycetidae</taxon>
        <taxon>Agaricales</taxon>
        <taxon>Marasmiineae</taxon>
        <taxon>Omphalotaceae</taxon>
        <taxon>Lentinula</taxon>
    </lineage>
</organism>
<dbReference type="InterPro" id="IPR011993">
    <property type="entry name" value="PH-like_dom_sf"/>
</dbReference>
<evidence type="ECO:0000313" key="6">
    <source>
        <dbReference type="EMBL" id="KAJ3724308.1"/>
    </source>
</evidence>
<keyword evidence="4" id="KW-0507">mRNA processing</keyword>
<dbReference type="GO" id="GO:0000290">
    <property type="term" value="P:deadenylation-dependent decapping of nuclear-transcribed mRNA"/>
    <property type="evidence" value="ECO:0007669"/>
    <property type="project" value="InterPro"/>
</dbReference>
<evidence type="ECO:0000256" key="4">
    <source>
        <dbReference type="ARBA" id="ARBA00022664"/>
    </source>
</evidence>
<dbReference type="GO" id="GO:0008047">
    <property type="term" value="F:enzyme activator activity"/>
    <property type="evidence" value="ECO:0007669"/>
    <property type="project" value="InterPro"/>
</dbReference>
<dbReference type="GO" id="GO:0000932">
    <property type="term" value="C:P-body"/>
    <property type="evidence" value="ECO:0007669"/>
    <property type="project" value="TreeGrafter"/>
</dbReference>
<dbReference type="GO" id="GO:0006397">
    <property type="term" value="P:mRNA processing"/>
    <property type="evidence" value="ECO:0007669"/>
    <property type="project" value="UniProtKB-KW"/>
</dbReference>
<accession>A0AA38MYF2</accession>
<dbReference type="SUPFAM" id="SSF50729">
    <property type="entry name" value="PH domain-like"/>
    <property type="match status" value="1"/>
</dbReference>
<dbReference type="PANTHER" id="PTHR16290">
    <property type="entry name" value="TRANSCRIPTION FACTOR SMIF DECAPPING ENZYME DCP1"/>
    <property type="match status" value="1"/>
</dbReference>
<evidence type="ECO:0000256" key="1">
    <source>
        <dbReference type="ARBA" id="ARBA00004496"/>
    </source>
</evidence>
<evidence type="ECO:0000313" key="7">
    <source>
        <dbReference type="Proteomes" id="UP001176059"/>
    </source>
</evidence>
<proteinExistence type="inferred from homology"/>
<reference evidence="6" key="2">
    <citation type="journal article" date="2023" name="Proc. Natl. Acad. Sci. U.S.A.">
        <title>A global phylogenomic analysis of the shiitake genus Lentinula.</title>
        <authorList>
            <person name="Sierra-Patev S."/>
            <person name="Min B."/>
            <person name="Naranjo-Ortiz M."/>
            <person name="Looney B."/>
            <person name="Konkel Z."/>
            <person name="Slot J.C."/>
            <person name="Sakamoto Y."/>
            <person name="Steenwyk J.L."/>
            <person name="Rokas A."/>
            <person name="Carro J."/>
            <person name="Camarero S."/>
            <person name="Ferreira P."/>
            <person name="Molpeceres G."/>
            <person name="Ruiz-Duenas F.J."/>
            <person name="Serrano A."/>
            <person name="Henrissat B."/>
            <person name="Drula E."/>
            <person name="Hughes K.W."/>
            <person name="Mata J.L."/>
            <person name="Ishikawa N.K."/>
            <person name="Vargas-Isla R."/>
            <person name="Ushijima S."/>
            <person name="Smith C.A."/>
            <person name="Donoghue J."/>
            <person name="Ahrendt S."/>
            <person name="Andreopoulos W."/>
            <person name="He G."/>
            <person name="LaButti K."/>
            <person name="Lipzen A."/>
            <person name="Ng V."/>
            <person name="Riley R."/>
            <person name="Sandor L."/>
            <person name="Barry K."/>
            <person name="Martinez A.T."/>
            <person name="Xiao Y."/>
            <person name="Gibbons J.G."/>
            <person name="Terashima K."/>
            <person name="Grigoriev I.V."/>
            <person name="Hibbett D."/>
        </authorList>
    </citation>
    <scope>NUCLEOTIDE SEQUENCE</scope>
    <source>
        <strain evidence="6">ET3784</strain>
    </source>
</reference>
<dbReference type="CDD" id="cd09804">
    <property type="entry name" value="Dcp1"/>
    <property type="match status" value="1"/>
</dbReference>
<evidence type="ECO:0008006" key="8">
    <source>
        <dbReference type="Google" id="ProtNLM"/>
    </source>
</evidence>
<reference evidence="6" key="1">
    <citation type="submission" date="2022-08" db="EMBL/GenBank/DDBJ databases">
        <authorList>
            <consortium name="DOE Joint Genome Institute"/>
            <person name="Min B."/>
            <person name="Sierra-Patev S."/>
            <person name="Naranjo-Ortiz M."/>
            <person name="Looney B."/>
            <person name="Konkel Z."/>
            <person name="Slot J.C."/>
            <person name="Sakamoto Y."/>
            <person name="Steenwyk J.L."/>
            <person name="Rokas A."/>
            <person name="Carro J."/>
            <person name="Camarero S."/>
            <person name="Ferreira P."/>
            <person name="Molpeceres G."/>
            <person name="Ruiz-duenas F.J."/>
            <person name="Serrano A."/>
            <person name="Henrissat B."/>
            <person name="Drula E."/>
            <person name="Hughes K.W."/>
            <person name="Mata J.L."/>
            <person name="Ishikawa N.K."/>
            <person name="Vargas-Isla R."/>
            <person name="Ushijima S."/>
            <person name="Smith C.A."/>
            <person name="Ahrendt S."/>
            <person name="Andreopoulos W."/>
            <person name="He G."/>
            <person name="LaButti K."/>
            <person name="Lipzen A."/>
            <person name="Ng V."/>
            <person name="Riley R."/>
            <person name="Sandor L."/>
            <person name="Barry K."/>
            <person name="Martinez A.T."/>
            <person name="Xiao Y."/>
            <person name="Gibbons J.G."/>
            <person name="Terashima K."/>
            <person name="Hibbett D.S."/>
            <person name="Grigoriev I.V."/>
        </authorList>
    </citation>
    <scope>NUCLEOTIDE SEQUENCE</scope>
    <source>
        <strain evidence="6">ET3784</strain>
    </source>
</reference>
<comment type="caution">
    <text evidence="6">The sequence shown here is derived from an EMBL/GenBank/DDBJ whole genome shotgun (WGS) entry which is preliminary data.</text>
</comment>
<keyword evidence="3" id="KW-0963">Cytoplasm</keyword>
<comment type="subcellular location">
    <subcellularLocation>
        <location evidence="1">Cytoplasm</location>
    </subcellularLocation>
</comment>
<dbReference type="AlphaFoldDB" id="A0AA38MYF2"/>
<dbReference type="Proteomes" id="UP001176059">
    <property type="component" value="Unassembled WGS sequence"/>
</dbReference>
<name>A0AA38MYF2_9AGAR</name>
<evidence type="ECO:0000256" key="5">
    <source>
        <dbReference type="SAM" id="MobiDB-lite"/>
    </source>
</evidence>
<gene>
    <name evidence="6" type="ORF">DFJ43DRAFT_599536</name>
</gene>
<dbReference type="Pfam" id="PF06058">
    <property type="entry name" value="DCP1"/>
    <property type="match status" value="1"/>
</dbReference>
<protein>
    <recommendedName>
        <fullName evidence="8">PH domain-like protein</fullName>
    </recommendedName>
</protein>
<evidence type="ECO:0000256" key="2">
    <source>
        <dbReference type="ARBA" id="ARBA00008778"/>
    </source>
</evidence>